<evidence type="ECO:0000313" key="1">
    <source>
        <dbReference type="EMBL" id="HDY58502.1"/>
    </source>
</evidence>
<gene>
    <name evidence="1" type="ORF">ENP86_02985</name>
</gene>
<name>A0A7V1EHI6_UNCW3</name>
<reference evidence="1" key="1">
    <citation type="journal article" date="2020" name="mSystems">
        <title>Genome- and Community-Level Interaction Insights into Carbon Utilization and Element Cycling Functions of Hydrothermarchaeota in Hydrothermal Sediment.</title>
        <authorList>
            <person name="Zhou Z."/>
            <person name="Liu Y."/>
            <person name="Xu W."/>
            <person name="Pan J."/>
            <person name="Luo Z.H."/>
            <person name="Li M."/>
        </authorList>
    </citation>
    <scope>NUCLEOTIDE SEQUENCE [LARGE SCALE GENOMIC DNA]</scope>
    <source>
        <strain evidence="1">SpSt-258</strain>
    </source>
</reference>
<organism evidence="1">
    <name type="scientific">candidate division WOR-3 bacterium</name>
    <dbReference type="NCBI Taxonomy" id="2052148"/>
    <lineage>
        <taxon>Bacteria</taxon>
        <taxon>Bacteria division WOR-3</taxon>
    </lineage>
</organism>
<dbReference type="NCBIfam" id="NF033709">
    <property type="entry name" value="PorV_fam"/>
    <property type="match status" value="1"/>
</dbReference>
<proteinExistence type="predicted"/>
<sequence length="335" mass="36918">MNMKIILFSISFITLCFSQIWQPGATGYTFLKLGVGVRPVAMGNAFTALSDDGTAVFWNPAGLGVINNYHISGMAMSHLGFIQYYNLTSSIFLGKKVGSLGIGICYLTATDTRRDEAGNELDQFRNSDMLLNCGYGKAIGKKKQIAFGGSGKIVRSQLEEKSAWGFLGDFGVILHPVKVIYLGTTIKNFGMPRRFINKWEYPPVNFRQGLAIKIPFAQNHWALSLDYSLYPDYIPTFSIGSEIHIREPKLMQTATKVIFGQESSLSGFSLMVGYQTGYQDLGWSGFSFGFSLEIMIGSALFLDIGAVGLSYGYLGYSERIGIGLNYSPELNKAKK</sequence>
<accession>A0A7V1EHI6</accession>
<dbReference type="Gene3D" id="2.40.160.60">
    <property type="entry name" value="Outer membrane protein transport protein (OMPP1/FadL/TodX)"/>
    <property type="match status" value="1"/>
</dbReference>
<protein>
    <submittedName>
        <fullName evidence="1">PorV/PorQ family protein</fullName>
    </submittedName>
</protein>
<dbReference type="EMBL" id="DSKY01000009">
    <property type="protein sequence ID" value="HDY58502.1"/>
    <property type="molecule type" value="Genomic_DNA"/>
</dbReference>
<dbReference type="AlphaFoldDB" id="A0A7V1EHI6"/>
<comment type="caution">
    <text evidence="1">The sequence shown here is derived from an EMBL/GenBank/DDBJ whole genome shotgun (WGS) entry which is preliminary data.</text>
</comment>